<comment type="similarity">
    <text evidence="4">Belongs to the universal ribosomal protein uS15 family.</text>
</comment>
<organism evidence="5 6">
    <name type="scientific">Candidatus Phytoplasma phoenicium</name>
    <dbReference type="NCBI Taxonomy" id="198422"/>
    <lineage>
        <taxon>Bacteria</taxon>
        <taxon>Bacillati</taxon>
        <taxon>Mycoplasmatota</taxon>
        <taxon>Mollicutes</taxon>
        <taxon>Acholeplasmatales</taxon>
        <taxon>Acholeplasmataceae</taxon>
        <taxon>Candidatus Phytoplasma</taxon>
        <taxon>16SrIX (Pigeon pea witches'-broom group)</taxon>
    </lineage>
</organism>
<dbReference type="GO" id="GO:0022627">
    <property type="term" value="C:cytosolic small ribosomal subunit"/>
    <property type="evidence" value="ECO:0007669"/>
    <property type="project" value="TreeGrafter"/>
</dbReference>
<evidence type="ECO:0000256" key="4">
    <source>
        <dbReference type="RuleBase" id="RU003919"/>
    </source>
</evidence>
<dbReference type="InterPro" id="IPR000589">
    <property type="entry name" value="Ribosomal_uS15"/>
</dbReference>
<name>A0A0L0MJM0_9MOLU</name>
<dbReference type="EMBL" id="JPSQ01000057">
    <property type="protein sequence ID" value="KND62543.1"/>
    <property type="molecule type" value="Genomic_DNA"/>
</dbReference>
<evidence type="ECO:0000256" key="3">
    <source>
        <dbReference type="ARBA" id="ARBA00035313"/>
    </source>
</evidence>
<gene>
    <name evidence="5" type="primary">rpsO</name>
    <name evidence="5" type="ORF">AlmWB_02560</name>
</gene>
<dbReference type="SMART" id="SM01387">
    <property type="entry name" value="Ribosomal_S15"/>
    <property type="match status" value="1"/>
</dbReference>
<dbReference type="RefSeq" id="WP_050337321.1">
    <property type="nucleotide sequence ID" value="NZ_JPSQ01000057.1"/>
</dbReference>
<dbReference type="SUPFAM" id="SSF47060">
    <property type="entry name" value="S15/NS1 RNA-binding domain"/>
    <property type="match status" value="1"/>
</dbReference>
<keyword evidence="1 4" id="KW-0689">Ribosomal protein</keyword>
<sequence>MALTKEEKQKIIAQNTDKVNNTGDIKVQIAILFQEIQKLKKHLKKHPNDFQFKRGLLIKNRKRNALIRYAAKKNKI</sequence>
<evidence type="ECO:0000256" key="2">
    <source>
        <dbReference type="ARBA" id="ARBA00023274"/>
    </source>
</evidence>
<dbReference type="OrthoDB" id="9799262at2"/>
<dbReference type="InterPro" id="IPR009068">
    <property type="entry name" value="uS15_NS1_RNA-bd_sf"/>
</dbReference>
<dbReference type="PANTHER" id="PTHR23321:SF26">
    <property type="entry name" value="SMALL RIBOSOMAL SUBUNIT PROTEIN US15M"/>
    <property type="match status" value="1"/>
</dbReference>
<keyword evidence="6" id="KW-1185">Reference proteome</keyword>
<keyword evidence="2 4" id="KW-0687">Ribonucleoprotein</keyword>
<dbReference type="Gene3D" id="1.10.287.10">
    <property type="entry name" value="S15/NS1, RNA-binding"/>
    <property type="match status" value="1"/>
</dbReference>
<accession>A0A0L0MJM0</accession>
<dbReference type="Pfam" id="PF00312">
    <property type="entry name" value="Ribosomal_S15"/>
    <property type="match status" value="1"/>
</dbReference>
<evidence type="ECO:0000256" key="1">
    <source>
        <dbReference type="ARBA" id="ARBA00022980"/>
    </source>
</evidence>
<comment type="caution">
    <text evidence="5">The sequence shown here is derived from an EMBL/GenBank/DDBJ whole genome shotgun (WGS) entry which is preliminary data.</text>
</comment>
<dbReference type="PATRIC" id="fig|198422.3.peg.249"/>
<dbReference type="GO" id="GO:0003735">
    <property type="term" value="F:structural constituent of ribosome"/>
    <property type="evidence" value="ECO:0007669"/>
    <property type="project" value="InterPro"/>
</dbReference>
<reference evidence="5 6" key="1">
    <citation type="journal article" date="2015" name="BMC Microbiol.">
        <title>'Candidatus Phytoplasma phoenicium' associated with almond witches'-broom disease: from draft genome to genetic diversity among strain populations.</title>
        <authorList>
            <person name="Quaglino F."/>
            <person name="Kube M."/>
            <person name="Jawhari M."/>
            <person name="Abou-Jawdah Y."/>
            <person name="Siewert C."/>
            <person name="Choueiri E."/>
            <person name="Sobh H."/>
            <person name="Casati P."/>
            <person name="Tedeschi R."/>
            <person name="Molino Lova M."/>
            <person name="Alma A."/>
            <person name="Bianco P.A."/>
        </authorList>
    </citation>
    <scope>NUCLEOTIDE SEQUENCE [LARGE SCALE GENOMIC DNA]</scope>
    <source>
        <strain evidence="5 6">SA213</strain>
    </source>
</reference>
<dbReference type="PANTHER" id="PTHR23321">
    <property type="entry name" value="RIBOSOMAL PROTEIN S15, BACTERIAL AND ORGANELLAR"/>
    <property type="match status" value="1"/>
</dbReference>
<dbReference type="Proteomes" id="UP000037086">
    <property type="component" value="Unassembled WGS sequence"/>
</dbReference>
<evidence type="ECO:0000313" key="5">
    <source>
        <dbReference type="EMBL" id="KND62543.1"/>
    </source>
</evidence>
<protein>
    <recommendedName>
        <fullName evidence="3">30S ribosomal protein S15</fullName>
    </recommendedName>
</protein>
<dbReference type="InterPro" id="IPR005290">
    <property type="entry name" value="Ribosomal_uS15_bac-type"/>
</dbReference>
<dbReference type="GO" id="GO:0006412">
    <property type="term" value="P:translation"/>
    <property type="evidence" value="ECO:0007669"/>
    <property type="project" value="InterPro"/>
</dbReference>
<proteinExistence type="inferred from homology"/>
<evidence type="ECO:0000313" key="6">
    <source>
        <dbReference type="Proteomes" id="UP000037086"/>
    </source>
</evidence>
<dbReference type="AlphaFoldDB" id="A0A0L0MJM0"/>